<proteinExistence type="predicted"/>
<dbReference type="EMBL" id="NGAF01000029">
    <property type="protein sequence ID" value="OXR40612.1"/>
    <property type="molecule type" value="Genomic_DNA"/>
</dbReference>
<organism evidence="3 4">
    <name type="scientific">Nocardia cerradoensis</name>
    <dbReference type="NCBI Taxonomy" id="85688"/>
    <lineage>
        <taxon>Bacteria</taxon>
        <taxon>Bacillati</taxon>
        <taxon>Actinomycetota</taxon>
        <taxon>Actinomycetes</taxon>
        <taxon>Mycobacteriales</taxon>
        <taxon>Nocardiaceae</taxon>
        <taxon>Nocardia</taxon>
    </lineage>
</organism>
<comment type="caution">
    <text evidence="3">The sequence shown here is derived from an EMBL/GenBank/DDBJ whole genome shotgun (WGS) entry which is preliminary data.</text>
</comment>
<evidence type="ECO:0000256" key="1">
    <source>
        <dbReference type="SAM" id="Phobius"/>
    </source>
</evidence>
<keyword evidence="1" id="KW-0472">Membrane</keyword>
<evidence type="ECO:0000313" key="4">
    <source>
        <dbReference type="Proteomes" id="UP000215506"/>
    </source>
</evidence>
<dbReference type="AlphaFoldDB" id="A0A231GVL4"/>
<dbReference type="Pfam" id="PF02470">
    <property type="entry name" value="MlaD"/>
    <property type="match status" value="1"/>
</dbReference>
<dbReference type="Proteomes" id="UP000215506">
    <property type="component" value="Unassembled WGS sequence"/>
</dbReference>
<protein>
    <recommendedName>
        <fullName evidence="2">Mce/MlaD domain-containing protein</fullName>
    </recommendedName>
</protein>
<dbReference type="PANTHER" id="PTHR33371">
    <property type="entry name" value="INTERMEMBRANE PHOSPHOLIPID TRANSPORT SYSTEM BINDING PROTEIN MLAD-RELATED"/>
    <property type="match status" value="1"/>
</dbReference>
<accession>A0A231GVL4</accession>
<gene>
    <name evidence="3" type="ORF">B7C42_07297</name>
</gene>
<dbReference type="GO" id="GO:0005576">
    <property type="term" value="C:extracellular region"/>
    <property type="evidence" value="ECO:0007669"/>
    <property type="project" value="TreeGrafter"/>
</dbReference>
<sequence length="368" mass="38694">MNRFLASRGFMSVLAVVILCLILLIAYLTLITPPKKMRSYCANMPDTVGLYAGNHVTVRGVTVGTVTRIEPRGDSVYVAFDVEADHPLHGDLAATTLSDTIVADRSLALIEDSDAAAEWDSHRCISRTMTPKSMTQTLDAVGKLSSELSNGNAPGQQGQLSDEISALDTALSGTGPEMNDTIMRLGRALDSPNAAIGHIGALTDSMRSLTDSVAGGWGDIESMITRLAPGLTVIDHGIFQRTVSIIDSLRTIVPWLNELTTMFGKQILQVLDATVPLARLAGANVGSLKDIVDMTPPLVQAFRDVLDPNSGKHVLTYASPRVALPQPDADKVCAAVGVIAPGRCDSAVGGLTNLSLAGVVLGAAGAQR</sequence>
<evidence type="ECO:0000313" key="3">
    <source>
        <dbReference type="EMBL" id="OXR40612.1"/>
    </source>
</evidence>
<keyword evidence="4" id="KW-1185">Reference proteome</keyword>
<evidence type="ECO:0000259" key="2">
    <source>
        <dbReference type="Pfam" id="PF02470"/>
    </source>
</evidence>
<keyword evidence="1" id="KW-1133">Transmembrane helix</keyword>
<keyword evidence="1" id="KW-0812">Transmembrane</keyword>
<name>A0A231GVL4_9NOCA</name>
<feature type="transmembrane region" description="Helical" evidence="1">
    <location>
        <begin position="12"/>
        <end position="30"/>
    </location>
</feature>
<feature type="domain" description="Mce/MlaD" evidence="2">
    <location>
        <begin position="39"/>
        <end position="110"/>
    </location>
</feature>
<dbReference type="InterPro" id="IPR003399">
    <property type="entry name" value="Mce/MlaD"/>
</dbReference>
<dbReference type="PANTHER" id="PTHR33371:SF4">
    <property type="entry name" value="INTERMEMBRANE PHOSPHOLIPID TRANSPORT SYSTEM BINDING PROTEIN MLAD"/>
    <property type="match status" value="1"/>
</dbReference>
<reference evidence="3 4" key="1">
    <citation type="submission" date="2017-07" db="EMBL/GenBank/DDBJ databases">
        <title>First draft Genome Sequence of Nocardia cerradoensis isolated from human infection.</title>
        <authorList>
            <person name="Carrasco G."/>
        </authorList>
    </citation>
    <scope>NUCLEOTIDE SEQUENCE [LARGE SCALE GENOMIC DNA]</scope>
    <source>
        <strain evidence="3 4">CNM20130759</strain>
    </source>
</reference>
<dbReference type="InterPro" id="IPR052336">
    <property type="entry name" value="MlaD_Phospholipid_Transporter"/>
</dbReference>